<keyword evidence="3" id="KW-1185">Reference proteome</keyword>
<feature type="compositionally biased region" description="Basic and acidic residues" evidence="1">
    <location>
        <begin position="387"/>
        <end position="403"/>
    </location>
</feature>
<gene>
    <name evidence="2" type="ORF">HMPREF9302_04025</name>
</gene>
<dbReference type="EMBL" id="JRNU01000012">
    <property type="protein sequence ID" value="KGF52446.1"/>
    <property type="molecule type" value="Genomic_DNA"/>
</dbReference>
<organism evidence="2 3">
    <name type="scientific">Prevotella amnii DNF00058</name>
    <dbReference type="NCBI Taxonomy" id="1401066"/>
    <lineage>
        <taxon>Bacteria</taxon>
        <taxon>Pseudomonadati</taxon>
        <taxon>Bacteroidota</taxon>
        <taxon>Bacteroidia</taxon>
        <taxon>Bacteroidales</taxon>
        <taxon>Prevotellaceae</taxon>
        <taxon>Prevotella</taxon>
    </lineage>
</organism>
<proteinExistence type="predicted"/>
<feature type="region of interest" description="Disordered" evidence="1">
    <location>
        <begin position="1405"/>
        <end position="1440"/>
    </location>
</feature>
<dbReference type="Proteomes" id="UP000029614">
    <property type="component" value="Unassembled WGS sequence"/>
</dbReference>
<protein>
    <submittedName>
        <fullName evidence="2">Uncharacterized protein</fullName>
    </submittedName>
</protein>
<dbReference type="OrthoDB" id="1219342at2"/>
<feature type="region of interest" description="Disordered" evidence="1">
    <location>
        <begin position="381"/>
        <end position="408"/>
    </location>
</feature>
<evidence type="ECO:0000256" key="1">
    <source>
        <dbReference type="SAM" id="MobiDB-lite"/>
    </source>
</evidence>
<reference evidence="2 3" key="1">
    <citation type="submission" date="2014-07" db="EMBL/GenBank/DDBJ databases">
        <authorList>
            <person name="McCorrison J."/>
            <person name="Sanka R."/>
            <person name="Torralba M."/>
            <person name="Gillis M."/>
            <person name="Haft D.H."/>
            <person name="Methe B."/>
            <person name="Sutton G."/>
            <person name="Nelson K.E."/>
        </authorList>
    </citation>
    <scope>NUCLEOTIDE SEQUENCE [LARGE SCALE GENOMIC DNA]</scope>
    <source>
        <strain evidence="2 3">DNF00058</strain>
    </source>
</reference>
<feature type="compositionally biased region" description="Basic and acidic residues" evidence="1">
    <location>
        <begin position="1405"/>
        <end position="1415"/>
    </location>
</feature>
<accession>A0A096B0E2</accession>
<name>A0A096B0E2_9BACT</name>
<evidence type="ECO:0000313" key="3">
    <source>
        <dbReference type="Proteomes" id="UP000029614"/>
    </source>
</evidence>
<dbReference type="RefSeq" id="WP_036854898.1">
    <property type="nucleotide sequence ID" value="NZ_JRNU01000012.1"/>
</dbReference>
<comment type="caution">
    <text evidence="2">The sequence shown here is derived from an EMBL/GenBank/DDBJ whole genome shotgun (WGS) entry which is preliminary data.</text>
</comment>
<sequence length="1493" mass="166572">MSNNNILKFIVAIEDQATKGLDEIERRLNSMVDYFKSSTTNINKILGGIGGKENAQGVESFTKILSEVQASLKKDVGDVPLFKSVMEQMMQLQKFIGSNSLKEEIEKVRASINNLFTEVPKVNPGAFNAYFQELNKAYETFRGKLSGGKSFYLTEGLGADISRLGSISGGDTYKDMQAQVEAVKLALLKSMKEINEAINVTKGLFSNNGIDFGKVSEKVEKLTANIDVLATAFRNLNGVIKDEKLLNTAAGIGESIRIVKGSVKVLQEGSANMRVKEDFDEAAKSIYRARAEIERLIPLQEKLQKQIDIAKFLGLDSEKIEKAQAEMLRLREILSSITRSPNGLANGKDVHRDDLTGLNTSQLMEAYRDEVIRAKNALATQTQRNSETLKNEAQAQKENEIAKRSNSQATEALIQKENQLSNAIEKATGKGREHSQVISDLKGMALQYLSVWGAQQFLVDMANITGELELQKKSLEVILNSASAAQNMYSEIRDLSQMSPYSFEDLLKSHRQLAAFGIETKDVFGTLKSLSDIGAGLDVDVSRLILAYGHTRSYGYLSGIQNRQFETAGIDLVGALTDKYNKLAAAEKRAGRQAEFVSRKDIFSRMRDRSIPFSDVQDVIMDLDKPGGKFYDMQIRQFETLGGKLRNLRNNYRIMMSELGEEHKGLLYGVVSIINELTENWNRYYHILRNVAIGYGAIKVAAMMAGRAGKAANLALTESIRKRQREAAVVNYLNGDVGIGKASGAGSSWRLFKKSKGVVASRENNNLVRNLAQDREVNNLVKQRIALTSKLTVAQRAYLLQSTGVNAAEARSIALSSGWKRGLLSVRLGIIGVAQSFKAMTIAMLSNPMTWVFAAVEAFTWLVDRMGAASRTAEEFKNTIEETAQTDLDGIKQSLSTFEDEGIITRRAKDSYKSSEGTAFLTETKVSEKALEDYGVENAFEELDRALQVHSPLYKGDYFDVVKAGNQVEQVKAMFKKLDNIEYATQIQNLNKENIEKDIKSTGGVFDDDVIVNMNDYNKAYEKTLASINLTDENWSKVYDNDKRAIEDYMKKLGISKKEAIAKYIEDVGVESFSSLFTTRADGSTDGGVKRYKSTNSLNKAFKEASDDMKLMSGDIALILKESFKGNTDAGVEFIEKTLNQMFSQAKIGNEDVKAHLSDGFYSVVIASLRKMGQKEDADAYEKQQMNRKVGAILFDKIKTRVSEKSSQGDKVKAVQESLKAAIEAAKKGSKNFAAFWKKLGKKGQDAFKAGLNLSGINYANLLTNISGWQKRAIKMGVSVTLGADVDYTEFINKIRDKIKEAREKLKANQGRINYIMGVNVNLDVRTVGDAKKLLEMFQKKRNALHRAWVAFVKKYRSKDGYIHDPRKAKEAMNLKDQWMEMDDIYIPMAKEMFGDIKYVKSEHQDLEPAKEHRSAPTHKQTGGKKGKKSSSAFGRKEDKLARDIRSQAQILGEAYSEYKKWEEKIGNTKALSKVQEEFFWKGVCSDKGRIFF</sequence>
<evidence type="ECO:0000313" key="2">
    <source>
        <dbReference type="EMBL" id="KGF52446.1"/>
    </source>
</evidence>